<evidence type="ECO:0000256" key="4">
    <source>
        <dbReference type="PIRSR" id="PIRSR000103-1"/>
    </source>
</evidence>
<dbReference type="InterPro" id="IPR051265">
    <property type="entry name" value="HIBADH-related_NP60_sf"/>
</dbReference>
<proteinExistence type="inferred from homology"/>
<evidence type="ECO:0000313" key="7">
    <source>
        <dbReference type="EMBL" id="CAF9915591.1"/>
    </source>
</evidence>
<evidence type="ECO:0008006" key="9">
    <source>
        <dbReference type="Google" id="ProtNLM"/>
    </source>
</evidence>
<evidence type="ECO:0000256" key="3">
    <source>
        <dbReference type="ARBA" id="ARBA00023027"/>
    </source>
</evidence>
<dbReference type="SUPFAM" id="SSF48179">
    <property type="entry name" value="6-phosphogluconate dehydrogenase C-terminal domain-like"/>
    <property type="match status" value="1"/>
</dbReference>
<dbReference type="Pfam" id="PF14833">
    <property type="entry name" value="NAD_binding_11"/>
    <property type="match status" value="1"/>
</dbReference>
<comment type="caution">
    <text evidence="7">The sequence shown here is derived from an EMBL/GenBank/DDBJ whole genome shotgun (WGS) entry which is preliminary data.</text>
</comment>
<dbReference type="GO" id="GO:0051287">
    <property type="term" value="F:NAD binding"/>
    <property type="evidence" value="ECO:0007669"/>
    <property type="project" value="InterPro"/>
</dbReference>
<dbReference type="Proteomes" id="UP000664169">
    <property type="component" value="Unassembled WGS sequence"/>
</dbReference>
<dbReference type="SUPFAM" id="SSF51735">
    <property type="entry name" value="NAD(P)-binding Rossmann-fold domains"/>
    <property type="match status" value="1"/>
</dbReference>
<dbReference type="AlphaFoldDB" id="A0A8H3F7A6"/>
<name>A0A8H3F7A6_9LECA</name>
<comment type="similarity">
    <text evidence="1">Belongs to the HIBADH-related family. NP60 subfamily.</text>
</comment>
<dbReference type="InterPro" id="IPR029154">
    <property type="entry name" value="HIBADH-like_NADP-bd"/>
</dbReference>
<keyword evidence="8" id="KW-1185">Reference proteome</keyword>
<dbReference type="InterPro" id="IPR015815">
    <property type="entry name" value="HIBADH-related"/>
</dbReference>
<keyword evidence="2" id="KW-0560">Oxidoreductase</keyword>
<dbReference type="Gene3D" id="3.40.50.720">
    <property type="entry name" value="NAD(P)-binding Rossmann-like Domain"/>
    <property type="match status" value="1"/>
</dbReference>
<dbReference type="PIRSF" id="PIRSF000103">
    <property type="entry name" value="HIBADH"/>
    <property type="match status" value="1"/>
</dbReference>
<evidence type="ECO:0000259" key="5">
    <source>
        <dbReference type="Pfam" id="PF03446"/>
    </source>
</evidence>
<evidence type="ECO:0000313" key="8">
    <source>
        <dbReference type="Proteomes" id="UP000664169"/>
    </source>
</evidence>
<sequence length="304" mass="32632">MPQLAWLGLGNMGRGMVKNLVEKGSLSSPLIIWNRTVSKAEDFVKTLSNATVASSPEEAFSKADIIFICVAADKDVVELIATAMKGNARGKLFVDCSTIHPDKTNHISDILNAASAEFVACPVFGAPDQANAGQLISVLAGPKAAVDKVKPYTKGVMSRLDVDYSDQRPGNATLLKIIGNTFILQMVEALAEGHTVAEKTGLGPENLHTFIEALFPGPYTNYSKRMLKGEYYERDYPAFHVDLARKDAGHALKLADDAGARMKAVEVADAHLAEVQKAEPEKGDIAGIYGSVRMEAGLPFGNKK</sequence>
<dbReference type="EMBL" id="CAJPDQ010000010">
    <property type="protein sequence ID" value="CAF9915591.1"/>
    <property type="molecule type" value="Genomic_DNA"/>
</dbReference>
<dbReference type="InterPro" id="IPR006115">
    <property type="entry name" value="6PGDH_NADP-bd"/>
</dbReference>
<dbReference type="PANTHER" id="PTHR43580:SF3">
    <property type="entry name" value="6-PHOSPHOGLUCONATE DEHYDROGENASE FAMILY PROTEIN (AFU_ORTHOLOGUE AFUA_2G11600)"/>
    <property type="match status" value="1"/>
</dbReference>
<dbReference type="PANTHER" id="PTHR43580">
    <property type="entry name" value="OXIDOREDUCTASE GLYR1-RELATED"/>
    <property type="match status" value="1"/>
</dbReference>
<dbReference type="InterPro" id="IPR013328">
    <property type="entry name" value="6PGD_dom2"/>
</dbReference>
<evidence type="ECO:0000259" key="6">
    <source>
        <dbReference type="Pfam" id="PF14833"/>
    </source>
</evidence>
<feature type="active site" evidence="4">
    <location>
        <position position="176"/>
    </location>
</feature>
<feature type="domain" description="3-hydroxyisobutyrate dehydrogenase-like NAD-binding" evidence="6">
    <location>
        <begin position="170"/>
        <end position="289"/>
    </location>
</feature>
<dbReference type="Gene3D" id="1.10.1040.10">
    <property type="entry name" value="N-(1-d-carboxylethyl)-l-norvaline Dehydrogenase, domain 2"/>
    <property type="match status" value="1"/>
</dbReference>
<dbReference type="InterPro" id="IPR008927">
    <property type="entry name" value="6-PGluconate_DH-like_C_sf"/>
</dbReference>
<accession>A0A8H3F7A6</accession>
<gene>
    <name evidence="7" type="ORF">GOMPHAMPRED_000800</name>
</gene>
<dbReference type="Pfam" id="PF03446">
    <property type="entry name" value="NAD_binding_2"/>
    <property type="match status" value="1"/>
</dbReference>
<dbReference type="GO" id="GO:0016491">
    <property type="term" value="F:oxidoreductase activity"/>
    <property type="evidence" value="ECO:0007669"/>
    <property type="project" value="UniProtKB-KW"/>
</dbReference>
<reference evidence="7" key="1">
    <citation type="submission" date="2021-03" db="EMBL/GenBank/DDBJ databases">
        <authorList>
            <person name="Tagirdzhanova G."/>
        </authorList>
    </citation>
    <scope>NUCLEOTIDE SEQUENCE</scope>
</reference>
<dbReference type="OrthoDB" id="435038at2759"/>
<feature type="domain" description="6-phosphogluconate dehydrogenase NADP-binding" evidence="5">
    <location>
        <begin position="4"/>
        <end position="152"/>
    </location>
</feature>
<protein>
    <recommendedName>
        <fullName evidence="9">6-phosphogluconate dehydrogenase 2</fullName>
    </recommendedName>
</protein>
<organism evidence="7 8">
    <name type="scientific">Gomphillus americanus</name>
    <dbReference type="NCBI Taxonomy" id="1940652"/>
    <lineage>
        <taxon>Eukaryota</taxon>
        <taxon>Fungi</taxon>
        <taxon>Dikarya</taxon>
        <taxon>Ascomycota</taxon>
        <taxon>Pezizomycotina</taxon>
        <taxon>Lecanoromycetes</taxon>
        <taxon>OSLEUM clade</taxon>
        <taxon>Ostropomycetidae</taxon>
        <taxon>Ostropales</taxon>
        <taxon>Graphidaceae</taxon>
        <taxon>Gomphilloideae</taxon>
        <taxon>Gomphillus</taxon>
    </lineage>
</organism>
<dbReference type="GO" id="GO:0050661">
    <property type="term" value="F:NADP binding"/>
    <property type="evidence" value="ECO:0007669"/>
    <property type="project" value="InterPro"/>
</dbReference>
<dbReference type="InterPro" id="IPR036291">
    <property type="entry name" value="NAD(P)-bd_dom_sf"/>
</dbReference>
<evidence type="ECO:0000256" key="2">
    <source>
        <dbReference type="ARBA" id="ARBA00023002"/>
    </source>
</evidence>
<evidence type="ECO:0000256" key="1">
    <source>
        <dbReference type="ARBA" id="ARBA00007598"/>
    </source>
</evidence>
<keyword evidence="3" id="KW-0520">NAD</keyword>